<dbReference type="PANTHER" id="PTHR30203">
    <property type="entry name" value="OUTER MEMBRANE CATION EFFLUX PROTEIN"/>
    <property type="match status" value="1"/>
</dbReference>
<evidence type="ECO:0000256" key="4">
    <source>
        <dbReference type="SAM" id="MobiDB-lite"/>
    </source>
</evidence>
<keyword evidence="2" id="KW-0449">Lipoprotein</keyword>
<comment type="caution">
    <text evidence="5">The sequence shown here is derived from an EMBL/GenBank/DDBJ whole genome shotgun (WGS) entry which is preliminary data.</text>
</comment>
<keyword evidence="6" id="KW-1185">Reference proteome</keyword>
<keyword evidence="2" id="KW-0564">Palmitate</keyword>
<sequence>MKQPLTALTAALLALGLAGCGNLARTDYQSPQTSVPAQWTGPVTTGSAVAAQDPWWHSFNDPQLNALIDKALRTNNDLAAATLKVRAAQLQANLTDTNLTPNVTAGVNASAAKDLQHGGASTRTVGATVSLSYEVDLWGHLSALRDVSAWEAKATELDRQNTALALIGTTAQLYWQIGYLNQRVVSAQQSIDYAQHTLDLVQVQHQAGQSSGLDEAQSIQNLASQKASLTSLLQQREEARNALAILFNQAPENRETERDALPAGPLPEVPAGVPADVLGRRPDLRAAEARLRESLANVDATRASFYPTFSLTGSVGTSTTTLVDVLKNPIGTLGAGLTLPFIQWNTTQLTIKVSQTQYEEAVVNFRQTLYSALSDVENALSARTQYMAEGEQRQIAYDAAVKAEKLAETRYRAGQTGVKDWLDQQETRRSAQISLDENRYNQLVNLMTLYKALGGEAAAL</sequence>
<accession>A0ABQ2P567</accession>
<dbReference type="RefSeq" id="WP_229708614.1">
    <property type="nucleotide sequence ID" value="NZ_BMLX01000001.1"/>
</dbReference>
<evidence type="ECO:0000256" key="3">
    <source>
        <dbReference type="SAM" id="Coils"/>
    </source>
</evidence>
<dbReference type="EMBL" id="BMLX01000001">
    <property type="protein sequence ID" value="GGP18361.1"/>
    <property type="molecule type" value="Genomic_DNA"/>
</dbReference>
<organism evidence="5 6">
    <name type="scientific">Silvimonas iriomotensis</name>
    <dbReference type="NCBI Taxonomy" id="449662"/>
    <lineage>
        <taxon>Bacteria</taxon>
        <taxon>Pseudomonadati</taxon>
        <taxon>Pseudomonadota</taxon>
        <taxon>Betaproteobacteria</taxon>
        <taxon>Neisseriales</taxon>
        <taxon>Chitinibacteraceae</taxon>
        <taxon>Silvimonas</taxon>
    </lineage>
</organism>
<dbReference type="Gene3D" id="2.20.200.10">
    <property type="entry name" value="Outer membrane efflux proteins (OEP)"/>
    <property type="match status" value="1"/>
</dbReference>
<name>A0ABQ2P567_9NEIS</name>
<feature type="coiled-coil region" evidence="3">
    <location>
        <begin position="222"/>
        <end position="249"/>
    </location>
</feature>
<evidence type="ECO:0000256" key="2">
    <source>
        <dbReference type="RuleBase" id="RU362097"/>
    </source>
</evidence>
<feature type="chain" id="PRO_5044966106" evidence="2">
    <location>
        <begin position="25"/>
        <end position="460"/>
    </location>
</feature>
<proteinExistence type="inferred from homology"/>
<dbReference type="InterPro" id="IPR003423">
    <property type="entry name" value="OMP_efflux"/>
</dbReference>
<keyword evidence="2" id="KW-0732">Signal</keyword>
<keyword evidence="2" id="KW-1134">Transmembrane beta strand</keyword>
<evidence type="ECO:0000313" key="6">
    <source>
        <dbReference type="Proteomes" id="UP000637267"/>
    </source>
</evidence>
<keyword evidence="2" id="KW-0812">Transmembrane</keyword>
<dbReference type="PANTHER" id="PTHR30203:SF32">
    <property type="entry name" value="CATION EFFLUX SYSTEM PROTEIN CUSC"/>
    <property type="match status" value="1"/>
</dbReference>
<feature type="signal peptide" evidence="2">
    <location>
        <begin position="1"/>
        <end position="24"/>
    </location>
</feature>
<feature type="region of interest" description="Disordered" evidence="4">
    <location>
        <begin position="254"/>
        <end position="275"/>
    </location>
</feature>
<gene>
    <name evidence="5" type="ORF">GCM10010970_04540</name>
</gene>
<protein>
    <submittedName>
        <fullName evidence="5">Outer membrane efflux protein</fullName>
    </submittedName>
</protein>
<dbReference type="SUPFAM" id="SSF56954">
    <property type="entry name" value="Outer membrane efflux proteins (OEP)"/>
    <property type="match status" value="1"/>
</dbReference>
<evidence type="ECO:0000313" key="5">
    <source>
        <dbReference type="EMBL" id="GGP18361.1"/>
    </source>
</evidence>
<dbReference type="Pfam" id="PF02321">
    <property type="entry name" value="OEP"/>
    <property type="match status" value="2"/>
</dbReference>
<dbReference type="InterPro" id="IPR010131">
    <property type="entry name" value="MdtP/NodT-like"/>
</dbReference>
<dbReference type="Gene3D" id="1.20.1600.10">
    <property type="entry name" value="Outer membrane efflux proteins (OEP)"/>
    <property type="match status" value="1"/>
</dbReference>
<dbReference type="PROSITE" id="PS51257">
    <property type="entry name" value="PROKAR_LIPOPROTEIN"/>
    <property type="match status" value="1"/>
</dbReference>
<dbReference type="NCBIfam" id="TIGR01845">
    <property type="entry name" value="outer_NodT"/>
    <property type="match status" value="1"/>
</dbReference>
<reference evidence="6" key="1">
    <citation type="journal article" date="2019" name="Int. J. Syst. Evol. Microbiol.">
        <title>The Global Catalogue of Microorganisms (GCM) 10K type strain sequencing project: providing services to taxonomists for standard genome sequencing and annotation.</title>
        <authorList>
            <consortium name="The Broad Institute Genomics Platform"/>
            <consortium name="The Broad Institute Genome Sequencing Center for Infectious Disease"/>
            <person name="Wu L."/>
            <person name="Ma J."/>
        </authorList>
    </citation>
    <scope>NUCLEOTIDE SEQUENCE [LARGE SCALE GENOMIC DNA]</scope>
    <source>
        <strain evidence="6">CGMCC 1.8859</strain>
    </source>
</reference>
<keyword evidence="2" id="KW-0472">Membrane</keyword>
<comment type="subcellular location">
    <subcellularLocation>
        <location evidence="2">Cell membrane</location>
        <topology evidence="2">Lipid-anchor</topology>
    </subcellularLocation>
</comment>
<keyword evidence="3" id="KW-0175">Coiled coil</keyword>
<evidence type="ECO:0000256" key="1">
    <source>
        <dbReference type="ARBA" id="ARBA00007613"/>
    </source>
</evidence>
<comment type="similarity">
    <text evidence="1 2">Belongs to the outer membrane factor (OMF) (TC 1.B.17) family.</text>
</comment>
<dbReference type="Proteomes" id="UP000637267">
    <property type="component" value="Unassembled WGS sequence"/>
</dbReference>